<gene>
    <name evidence="2" type="ORF">A0H76_1674</name>
</gene>
<proteinExistence type="predicted"/>
<dbReference type="VEuPathDB" id="MicrosporidiaDB:A0H76_1674"/>
<protein>
    <submittedName>
        <fullName evidence="2">Uncharacterized protein</fullName>
    </submittedName>
</protein>
<dbReference type="VEuPathDB" id="MicrosporidiaDB:HERIO_981"/>
<reference evidence="2 3" key="1">
    <citation type="journal article" date="2017" name="Environ. Microbiol.">
        <title>Decay of the glycolytic pathway and adaptation to intranuclear parasitism within Enterocytozoonidae microsporidia.</title>
        <authorList>
            <person name="Wiredu Boakye D."/>
            <person name="Jaroenlak P."/>
            <person name="Prachumwat A."/>
            <person name="Williams T.A."/>
            <person name="Bateman K.S."/>
            <person name="Itsathitphaisarn O."/>
            <person name="Sritunyalucksana K."/>
            <person name="Paszkiewicz K.H."/>
            <person name="Moore K.A."/>
            <person name="Stentiford G.D."/>
            <person name="Williams B.A."/>
        </authorList>
    </citation>
    <scope>NUCLEOTIDE SEQUENCE [LARGE SCALE GENOMIC DNA]</scope>
    <source>
        <strain evidence="3">canceri</strain>
    </source>
</reference>
<comment type="caution">
    <text evidence="2">The sequence shown here is derived from an EMBL/GenBank/DDBJ whole genome shotgun (WGS) entry which is preliminary data.</text>
</comment>
<dbReference type="VEuPathDB" id="MicrosporidiaDB:HERIO_982"/>
<organism evidence="2 3">
    <name type="scientific">Hepatospora eriocheir</name>
    <dbReference type="NCBI Taxonomy" id="1081669"/>
    <lineage>
        <taxon>Eukaryota</taxon>
        <taxon>Fungi</taxon>
        <taxon>Fungi incertae sedis</taxon>
        <taxon>Microsporidia</taxon>
        <taxon>Hepatosporidae</taxon>
        <taxon>Hepatospora</taxon>
    </lineage>
</organism>
<dbReference type="Proteomes" id="UP000192501">
    <property type="component" value="Unassembled WGS sequence"/>
</dbReference>
<dbReference type="EMBL" id="LTAI01000372">
    <property type="protein sequence ID" value="ORD98942.1"/>
    <property type="molecule type" value="Genomic_DNA"/>
</dbReference>
<feature type="chain" id="PRO_5013004394" evidence="1">
    <location>
        <begin position="20"/>
        <end position="420"/>
    </location>
</feature>
<evidence type="ECO:0000256" key="1">
    <source>
        <dbReference type="SAM" id="SignalP"/>
    </source>
</evidence>
<sequence>MNIFWIISLLSINEVKSLGQSVFDKIFKKKNKESMIKEMNSEIVKFDKEFSKIPIYNDLLFKFLFKSPIHYLNIDFERIYRRKFERDFDFERDFEGYFDIDLKFDFNENDKFSLKFTNKQKEIADQLIIFYRNTDNKSLELKSSQYFIELPKYLSSDKNEFEVTVKTEEGRIDFILFNEYRDFLILLIDYLKKYKSKYKNDLIKNFSQLKNKYKCDNDTTDDAYIKLNNVYYYIHKIELIEKIVSSKFYNILDEAIILKNNIDELRTQSRKLNFDNLKSILEKVKIKFNDDYLKKLYDDTMINLFKYFYVLKTNNDLDRFEFLNIKEKIKQYSKELVKNYDDSEIDSELKDIKELQEQNKSNPLFLKRQIDLENRLYNRLMRNLKFLNLALGDRFYIETQYIECFRSFLKNFRAFAVRLY</sequence>
<name>A0A1X0QGQ4_9MICR</name>
<dbReference type="AlphaFoldDB" id="A0A1X0QGQ4"/>
<evidence type="ECO:0000313" key="3">
    <source>
        <dbReference type="Proteomes" id="UP000192501"/>
    </source>
</evidence>
<keyword evidence="1" id="KW-0732">Signal</keyword>
<evidence type="ECO:0000313" key="2">
    <source>
        <dbReference type="EMBL" id="ORD98942.1"/>
    </source>
</evidence>
<accession>A0A1X0QGQ4</accession>
<feature type="signal peptide" evidence="1">
    <location>
        <begin position="1"/>
        <end position="19"/>
    </location>
</feature>